<dbReference type="AlphaFoldDB" id="A0A8S2G672"/>
<gene>
    <name evidence="1" type="ORF">OVA965_LOCUS43792</name>
    <name evidence="2" type="ORF">TMI583_LOCUS46205</name>
</gene>
<organism evidence="1 3">
    <name type="scientific">Didymodactylos carnosus</name>
    <dbReference type="NCBI Taxonomy" id="1234261"/>
    <lineage>
        <taxon>Eukaryota</taxon>
        <taxon>Metazoa</taxon>
        <taxon>Spiralia</taxon>
        <taxon>Gnathifera</taxon>
        <taxon>Rotifera</taxon>
        <taxon>Eurotatoria</taxon>
        <taxon>Bdelloidea</taxon>
        <taxon>Philodinida</taxon>
        <taxon>Philodinidae</taxon>
        <taxon>Didymodactylos</taxon>
    </lineage>
</organism>
<accession>A0A8S2G672</accession>
<evidence type="ECO:0000313" key="1">
    <source>
        <dbReference type="EMBL" id="CAF1632374.1"/>
    </source>
</evidence>
<dbReference type="Proteomes" id="UP000677228">
    <property type="component" value="Unassembled WGS sequence"/>
</dbReference>
<proteinExistence type="predicted"/>
<evidence type="ECO:0000313" key="2">
    <source>
        <dbReference type="EMBL" id="CAF4459944.1"/>
    </source>
</evidence>
<sequence length="39" mass="4485">YLLTSEHMASSKPNSSWPEIDRLLDDEDFIQACEMLNGK</sequence>
<feature type="non-terminal residue" evidence="1">
    <location>
        <position position="1"/>
    </location>
</feature>
<comment type="caution">
    <text evidence="1">The sequence shown here is derived from an EMBL/GenBank/DDBJ whole genome shotgun (WGS) entry which is preliminary data.</text>
</comment>
<name>A0A8S2G672_9BILA</name>
<evidence type="ECO:0000313" key="3">
    <source>
        <dbReference type="Proteomes" id="UP000677228"/>
    </source>
</evidence>
<reference evidence="1" key="1">
    <citation type="submission" date="2021-02" db="EMBL/GenBank/DDBJ databases">
        <authorList>
            <person name="Nowell W R."/>
        </authorList>
    </citation>
    <scope>NUCLEOTIDE SEQUENCE</scope>
</reference>
<dbReference type="EMBL" id="CAJNOK010059330">
    <property type="protein sequence ID" value="CAF1632374.1"/>
    <property type="molecule type" value="Genomic_DNA"/>
</dbReference>
<dbReference type="EMBL" id="CAJOBA010085137">
    <property type="protein sequence ID" value="CAF4459944.1"/>
    <property type="molecule type" value="Genomic_DNA"/>
</dbReference>
<protein>
    <submittedName>
        <fullName evidence="1">Uncharacterized protein</fullName>
    </submittedName>
</protein>
<dbReference type="Proteomes" id="UP000682733">
    <property type="component" value="Unassembled WGS sequence"/>
</dbReference>